<keyword evidence="3" id="KW-1185">Reference proteome</keyword>
<evidence type="ECO:0000313" key="3">
    <source>
        <dbReference type="Proteomes" id="UP000472272"/>
    </source>
</evidence>
<evidence type="ECO:0000313" key="2">
    <source>
        <dbReference type="Ensembl" id="ENSPMRP00000033895.1"/>
    </source>
</evidence>
<accession>A0A670KC19</accession>
<organism evidence="2 3">
    <name type="scientific">Podarcis muralis</name>
    <name type="common">Wall lizard</name>
    <name type="synonym">Lacerta muralis</name>
    <dbReference type="NCBI Taxonomy" id="64176"/>
    <lineage>
        <taxon>Eukaryota</taxon>
        <taxon>Metazoa</taxon>
        <taxon>Chordata</taxon>
        <taxon>Craniata</taxon>
        <taxon>Vertebrata</taxon>
        <taxon>Euteleostomi</taxon>
        <taxon>Lepidosauria</taxon>
        <taxon>Squamata</taxon>
        <taxon>Bifurcata</taxon>
        <taxon>Unidentata</taxon>
        <taxon>Episquamata</taxon>
        <taxon>Laterata</taxon>
        <taxon>Lacertibaenia</taxon>
        <taxon>Lacertidae</taxon>
        <taxon>Podarcis</taxon>
    </lineage>
</organism>
<dbReference type="Proteomes" id="UP000472272">
    <property type="component" value="Unplaced"/>
</dbReference>
<dbReference type="Ensembl" id="ENSPMRT00000035953.1">
    <property type="protein sequence ID" value="ENSPMRP00000033895.1"/>
    <property type="gene ID" value="ENSPMRG00000021991.1"/>
</dbReference>
<proteinExistence type="predicted"/>
<protein>
    <submittedName>
        <fullName evidence="2">Uncharacterized protein</fullName>
    </submittedName>
</protein>
<feature type="region of interest" description="Disordered" evidence="1">
    <location>
        <begin position="52"/>
        <end position="73"/>
    </location>
</feature>
<name>A0A670KC19_PODMU</name>
<reference evidence="2" key="2">
    <citation type="submission" date="2025-09" db="UniProtKB">
        <authorList>
            <consortium name="Ensembl"/>
        </authorList>
    </citation>
    <scope>IDENTIFICATION</scope>
</reference>
<sequence length="73" mass="8808">MVFNFPYTLLCIYLREIPHRCYNKYLERCKPVSNKEWRAWWVDVDGTVEDDLGKSREGSRTDDEVVQRFCSRS</sequence>
<dbReference type="AlphaFoldDB" id="A0A670KC19"/>
<evidence type="ECO:0000256" key="1">
    <source>
        <dbReference type="SAM" id="MobiDB-lite"/>
    </source>
</evidence>
<reference evidence="2" key="1">
    <citation type="submission" date="2025-08" db="UniProtKB">
        <authorList>
            <consortium name="Ensembl"/>
        </authorList>
    </citation>
    <scope>IDENTIFICATION</scope>
</reference>
<feature type="compositionally biased region" description="Basic and acidic residues" evidence="1">
    <location>
        <begin position="52"/>
        <end position="66"/>
    </location>
</feature>